<evidence type="ECO:0000313" key="3">
    <source>
        <dbReference type="Proteomes" id="UP000708208"/>
    </source>
</evidence>
<organism evidence="2 3">
    <name type="scientific">Allacma fusca</name>
    <dbReference type="NCBI Taxonomy" id="39272"/>
    <lineage>
        <taxon>Eukaryota</taxon>
        <taxon>Metazoa</taxon>
        <taxon>Ecdysozoa</taxon>
        <taxon>Arthropoda</taxon>
        <taxon>Hexapoda</taxon>
        <taxon>Collembola</taxon>
        <taxon>Symphypleona</taxon>
        <taxon>Sminthuridae</taxon>
        <taxon>Allacma</taxon>
    </lineage>
</organism>
<sequence length="185" mass="20528">MSDNEREAGQLTKEDMKRIRSKKDDSKISKMKAKVLEYELKRQKSRQLTDTSESDSSNSSGIDEVFPDTQVMTVDPVESKKTVKTIVRGSTRGKKRSSEQTGSTSSFEFKKPKSDAGTSKLKHGDKPAGFISLCKTGSKDTIEVPNVIELAPGLYIERVPFLSTGYYVVGFRRDPGEGRKAGSFF</sequence>
<feature type="non-terminal residue" evidence="2">
    <location>
        <position position="185"/>
    </location>
</feature>
<reference evidence="2" key="1">
    <citation type="submission" date="2021-06" db="EMBL/GenBank/DDBJ databases">
        <authorList>
            <person name="Hodson N. C."/>
            <person name="Mongue J. A."/>
            <person name="Jaron S. K."/>
        </authorList>
    </citation>
    <scope>NUCLEOTIDE SEQUENCE</scope>
</reference>
<accession>A0A8J2PAG4</accession>
<evidence type="ECO:0000256" key="1">
    <source>
        <dbReference type="SAM" id="MobiDB-lite"/>
    </source>
</evidence>
<feature type="compositionally biased region" description="Low complexity" evidence="1">
    <location>
        <begin position="49"/>
        <end position="60"/>
    </location>
</feature>
<comment type="caution">
    <text evidence="2">The sequence shown here is derived from an EMBL/GenBank/DDBJ whole genome shotgun (WGS) entry which is preliminary data.</text>
</comment>
<proteinExistence type="predicted"/>
<dbReference type="Proteomes" id="UP000708208">
    <property type="component" value="Unassembled WGS sequence"/>
</dbReference>
<feature type="region of interest" description="Disordered" evidence="1">
    <location>
        <begin position="1"/>
        <end position="122"/>
    </location>
</feature>
<dbReference type="EMBL" id="CAJVCH010496353">
    <property type="protein sequence ID" value="CAG7820976.1"/>
    <property type="molecule type" value="Genomic_DNA"/>
</dbReference>
<protein>
    <submittedName>
        <fullName evidence="2">Uncharacterized protein</fullName>
    </submittedName>
</protein>
<feature type="compositionally biased region" description="Basic and acidic residues" evidence="1">
    <location>
        <begin position="1"/>
        <end position="42"/>
    </location>
</feature>
<keyword evidence="3" id="KW-1185">Reference proteome</keyword>
<dbReference type="AlphaFoldDB" id="A0A8J2PAG4"/>
<gene>
    <name evidence="2" type="ORF">AFUS01_LOCUS31341</name>
</gene>
<evidence type="ECO:0000313" key="2">
    <source>
        <dbReference type="EMBL" id="CAG7820976.1"/>
    </source>
</evidence>
<name>A0A8J2PAG4_9HEXA</name>